<comment type="caution">
    <text evidence="1">The sequence shown here is derived from an EMBL/GenBank/DDBJ whole genome shotgun (WGS) entry which is preliminary data.</text>
</comment>
<reference evidence="1 2" key="2">
    <citation type="journal article" date="2017" name="Front. Plant Sci.">
        <title>Gene Classification and Mining of Molecular Markers Useful in Red Clover (Trifolium pratense) Breeding.</title>
        <authorList>
            <person name="Istvanek J."/>
            <person name="Dluhosova J."/>
            <person name="Dluhos P."/>
            <person name="Patkova L."/>
            <person name="Nedelnik J."/>
            <person name="Repkova J."/>
        </authorList>
    </citation>
    <scope>NUCLEOTIDE SEQUENCE [LARGE SCALE GENOMIC DNA]</scope>
    <source>
        <strain evidence="2">cv. Tatra</strain>
        <tissue evidence="1">Young leaves</tissue>
    </source>
</reference>
<organism evidence="1 2">
    <name type="scientific">Trifolium pratense</name>
    <name type="common">Red clover</name>
    <dbReference type="NCBI Taxonomy" id="57577"/>
    <lineage>
        <taxon>Eukaryota</taxon>
        <taxon>Viridiplantae</taxon>
        <taxon>Streptophyta</taxon>
        <taxon>Embryophyta</taxon>
        <taxon>Tracheophyta</taxon>
        <taxon>Spermatophyta</taxon>
        <taxon>Magnoliopsida</taxon>
        <taxon>eudicotyledons</taxon>
        <taxon>Gunneridae</taxon>
        <taxon>Pentapetalae</taxon>
        <taxon>rosids</taxon>
        <taxon>fabids</taxon>
        <taxon>Fabales</taxon>
        <taxon>Fabaceae</taxon>
        <taxon>Papilionoideae</taxon>
        <taxon>50 kb inversion clade</taxon>
        <taxon>NPAAA clade</taxon>
        <taxon>Hologalegina</taxon>
        <taxon>IRL clade</taxon>
        <taxon>Trifolieae</taxon>
        <taxon>Trifolium</taxon>
    </lineage>
</organism>
<accession>A0A2K3KY60</accession>
<name>A0A2K3KY60_TRIPR</name>
<proteinExistence type="predicted"/>
<protein>
    <submittedName>
        <fullName evidence="1">Uncharacterized protein</fullName>
    </submittedName>
</protein>
<dbReference type="Proteomes" id="UP000236291">
    <property type="component" value="Unassembled WGS sequence"/>
</dbReference>
<reference evidence="1 2" key="1">
    <citation type="journal article" date="2014" name="Am. J. Bot.">
        <title>Genome assembly and annotation for red clover (Trifolium pratense; Fabaceae).</title>
        <authorList>
            <person name="Istvanek J."/>
            <person name="Jaros M."/>
            <person name="Krenek A."/>
            <person name="Repkova J."/>
        </authorList>
    </citation>
    <scope>NUCLEOTIDE SEQUENCE [LARGE SCALE GENOMIC DNA]</scope>
    <source>
        <strain evidence="2">cv. Tatra</strain>
        <tissue evidence="1">Young leaves</tissue>
    </source>
</reference>
<evidence type="ECO:0000313" key="2">
    <source>
        <dbReference type="Proteomes" id="UP000236291"/>
    </source>
</evidence>
<dbReference type="AlphaFoldDB" id="A0A2K3KY60"/>
<evidence type="ECO:0000313" key="1">
    <source>
        <dbReference type="EMBL" id="PNX71211.1"/>
    </source>
</evidence>
<sequence>MLPRVPNLHYSVLQHQYYLVHHLIAIAEFPQFPAATTAIAEGGSWGDSLALNPTTAMLFRYSALLTT</sequence>
<dbReference type="EMBL" id="ASHM01023022">
    <property type="protein sequence ID" value="PNX71211.1"/>
    <property type="molecule type" value="Genomic_DNA"/>
</dbReference>
<gene>
    <name evidence="1" type="ORF">L195_g027083</name>
</gene>